<comment type="similarity">
    <text evidence="3">Belongs to the acetyltransferase family. RimJ subfamily.</text>
</comment>
<name>A0ABV7VKJ2_9PROT</name>
<dbReference type="PROSITE" id="PS51186">
    <property type="entry name" value="GNAT"/>
    <property type="match status" value="1"/>
</dbReference>
<dbReference type="PANTHER" id="PTHR43792:SF8">
    <property type="entry name" value="[RIBOSOMAL PROTEIN US5]-ALANINE N-ACETYLTRANSFERASE"/>
    <property type="match status" value="1"/>
</dbReference>
<comment type="caution">
    <text evidence="5">The sequence shown here is derived from an EMBL/GenBank/DDBJ whole genome shotgun (WGS) entry which is preliminary data.</text>
</comment>
<evidence type="ECO:0000313" key="5">
    <source>
        <dbReference type="EMBL" id="MFC3678045.1"/>
    </source>
</evidence>
<reference evidence="6" key="1">
    <citation type="journal article" date="2019" name="Int. J. Syst. Evol. Microbiol.">
        <title>The Global Catalogue of Microorganisms (GCM) 10K type strain sequencing project: providing services to taxonomists for standard genome sequencing and annotation.</title>
        <authorList>
            <consortium name="The Broad Institute Genomics Platform"/>
            <consortium name="The Broad Institute Genome Sequencing Center for Infectious Disease"/>
            <person name="Wu L."/>
            <person name="Ma J."/>
        </authorList>
    </citation>
    <scope>NUCLEOTIDE SEQUENCE [LARGE SCALE GENOMIC DNA]</scope>
    <source>
        <strain evidence="6">KCTC 42182</strain>
    </source>
</reference>
<protein>
    <submittedName>
        <fullName evidence="5">GNAT family N-acetyltransferase</fullName>
        <ecNumber evidence="5">2.3.-.-</ecNumber>
    </submittedName>
</protein>
<dbReference type="SUPFAM" id="SSF55729">
    <property type="entry name" value="Acyl-CoA N-acyltransferases (Nat)"/>
    <property type="match status" value="1"/>
</dbReference>
<keyword evidence="1 5" id="KW-0808">Transferase</keyword>
<feature type="domain" description="N-acetyltransferase" evidence="4">
    <location>
        <begin position="21"/>
        <end position="184"/>
    </location>
</feature>
<dbReference type="PANTHER" id="PTHR43792">
    <property type="entry name" value="GNAT FAMILY, PUTATIVE (AFU_ORTHOLOGUE AFUA_3G00765)-RELATED-RELATED"/>
    <property type="match status" value="1"/>
</dbReference>
<dbReference type="Proteomes" id="UP001595711">
    <property type="component" value="Unassembled WGS sequence"/>
</dbReference>
<accession>A0ABV7VKJ2</accession>
<organism evidence="5 6">
    <name type="scientific">Ferrovibrio xuzhouensis</name>
    <dbReference type="NCBI Taxonomy" id="1576914"/>
    <lineage>
        <taxon>Bacteria</taxon>
        <taxon>Pseudomonadati</taxon>
        <taxon>Pseudomonadota</taxon>
        <taxon>Alphaproteobacteria</taxon>
        <taxon>Rhodospirillales</taxon>
        <taxon>Rhodospirillaceae</taxon>
        <taxon>Ferrovibrio</taxon>
    </lineage>
</organism>
<dbReference type="InterPro" id="IPR051531">
    <property type="entry name" value="N-acetyltransferase"/>
</dbReference>
<gene>
    <name evidence="5" type="ORF">ACFOOQ_21000</name>
</gene>
<keyword evidence="2 5" id="KW-0012">Acyltransferase</keyword>
<sequence>MLFRRFLPGLPPVLAGDRLYLRAPEISDFEVWATLRAISRDHLQPWEPAWAADSLTREGYRRRLAWFDRLRRQEQGEAYFIFTRQHHALIGGITLSNIRRGASQCGELGYWTGAPHAGQRYMTEALALMMAHCFGTMRLHRLEAACLAENAPSQRLLRRAGFRPEGTLREYLKIEGVWRDHQLHARLATDGPVPGLATTR</sequence>
<dbReference type="EMBL" id="JBHRYJ010000006">
    <property type="protein sequence ID" value="MFC3678045.1"/>
    <property type="molecule type" value="Genomic_DNA"/>
</dbReference>
<dbReference type="GO" id="GO:0016746">
    <property type="term" value="F:acyltransferase activity"/>
    <property type="evidence" value="ECO:0007669"/>
    <property type="project" value="UniProtKB-KW"/>
</dbReference>
<dbReference type="Pfam" id="PF13302">
    <property type="entry name" value="Acetyltransf_3"/>
    <property type="match status" value="1"/>
</dbReference>
<evidence type="ECO:0000256" key="2">
    <source>
        <dbReference type="ARBA" id="ARBA00023315"/>
    </source>
</evidence>
<evidence type="ECO:0000256" key="1">
    <source>
        <dbReference type="ARBA" id="ARBA00022679"/>
    </source>
</evidence>
<proteinExistence type="inferred from homology"/>
<dbReference type="RefSeq" id="WP_379729682.1">
    <property type="nucleotide sequence ID" value="NZ_JBHRYJ010000006.1"/>
</dbReference>
<evidence type="ECO:0000259" key="4">
    <source>
        <dbReference type="PROSITE" id="PS51186"/>
    </source>
</evidence>
<evidence type="ECO:0000256" key="3">
    <source>
        <dbReference type="ARBA" id="ARBA00038502"/>
    </source>
</evidence>
<keyword evidence="6" id="KW-1185">Reference proteome</keyword>
<dbReference type="InterPro" id="IPR000182">
    <property type="entry name" value="GNAT_dom"/>
</dbReference>
<dbReference type="EC" id="2.3.-.-" evidence="5"/>
<evidence type="ECO:0000313" key="6">
    <source>
        <dbReference type="Proteomes" id="UP001595711"/>
    </source>
</evidence>
<dbReference type="InterPro" id="IPR016181">
    <property type="entry name" value="Acyl_CoA_acyltransferase"/>
</dbReference>
<dbReference type="Gene3D" id="3.40.630.30">
    <property type="match status" value="1"/>
</dbReference>